<evidence type="ECO:0000313" key="1">
    <source>
        <dbReference type="EMBL" id="QOT80327.1"/>
    </source>
</evidence>
<reference evidence="1 2" key="1">
    <citation type="submission" date="2020-10" db="EMBL/GenBank/DDBJ databases">
        <title>Complete genome sequence of Cupriavidus basilensis CCUG 49340T.</title>
        <authorList>
            <person name="Salva-Serra F."/>
            <person name="Donoso R.A."/>
            <person name="Cho K.H."/>
            <person name="Yoo J.A."/>
            <person name="Lee K."/>
            <person name="Yoon S.-H."/>
            <person name="Perez-Pantoja D."/>
            <person name="Moore E.R.B."/>
        </authorList>
    </citation>
    <scope>NUCLEOTIDE SEQUENCE [LARGE SCALE GENOMIC DNA]</scope>
    <source>
        <strain evidence="2">CCUG 49340</strain>
    </source>
</reference>
<accession>A0A7M2H783</accession>
<dbReference type="RefSeq" id="WP_170301755.1">
    <property type="nucleotide sequence ID" value="NZ_CP062804.1"/>
</dbReference>
<name>A0A7M2H783_9BURK</name>
<proteinExistence type="predicted"/>
<protein>
    <submittedName>
        <fullName evidence="1">Uncharacterized protein</fullName>
    </submittedName>
</protein>
<dbReference type="GeneID" id="98403804"/>
<gene>
    <name evidence="1" type="ORF">F7R26_023005</name>
</gene>
<dbReference type="AlphaFoldDB" id="A0A7M2H783"/>
<evidence type="ECO:0000313" key="2">
    <source>
        <dbReference type="Proteomes" id="UP000397656"/>
    </source>
</evidence>
<organism evidence="1 2">
    <name type="scientific">Cupriavidus basilensis</name>
    <dbReference type="NCBI Taxonomy" id="68895"/>
    <lineage>
        <taxon>Bacteria</taxon>
        <taxon>Pseudomonadati</taxon>
        <taxon>Pseudomonadota</taxon>
        <taxon>Betaproteobacteria</taxon>
        <taxon>Burkholderiales</taxon>
        <taxon>Burkholderiaceae</taxon>
        <taxon>Cupriavidus</taxon>
    </lineage>
</organism>
<dbReference type="Proteomes" id="UP000397656">
    <property type="component" value="Chromosome 2"/>
</dbReference>
<dbReference type="EMBL" id="CP062804">
    <property type="protein sequence ID" value="QOT80327.1"/>
    <property type="molecule type" value="Genomic_DNA"/>
</dbReference>
<sequence>MAPLSLLGLFSAVSRMLVAQVKHVAESSGGKCRSEGIHDGVMHTLFEVHMHSGLAAATVNFDDVGTSHVAEDTVQPLAQREHVT</sequence>